<dbReference type="STRING" id="204799.GCA_001696575_01306"/>
<dbReference type="PANTHER" id="PTHR43441:SF2">
    <property type="entry name" value="FAMILY ACETYLTRANSFERASE, PUTATIVE (AFU_ORTHOLOGUE AFUA_7G00850)-RELATED"/>
    <property type="match status" value="1"/>
</dbReference>
<dbReference type="Gene3D" id="3.40.630.30">
    <property type="match status" value="1"/>
</dbReference>
<name>I5BYK4_9HYPH</name>
<dbReference type="PATRIC" id="fig|1189611.3.peg.2194"/>
<accession>I5BYK4</accession>
<evidence type="ECO:0000313" key="3">
    <source>
        <dbReference type="Proteomes" id="UP000004622"/>
    </source>
</evidence>
<dbReference type="SUPFAM" id="SSF55729">
    <property type="entry name" value="Acyl-CoA N-acyltransferases (Nat)"/>
    <property type="match status" value="1"/>
</dbReference>
<comment type="caution">
    <text evidence="2">The sequence shown here is derived from an EMBL/GenBank/DDBJ whole genome shotgun (WGS) entry which is preliminary data.</text>
</comment>
<dbReference type="InterPro" id="IPR051908">
    <property type="entry name" value="Ribosomal_N-acetyltransferase"/>
</dbReference>
<dbReference type="PROSITE" id="PS51186">
    <property type="entry name" value="GNAT"/>
    <property type="match status" value="1"/>
</dbReference>
<dbReference type="FunFam" id="3.40.630.30:FF:000047">
    <property type="entry name" value="Acetyltransferase, GNAT family"/>
    <property type="match status" value="1"/>
</dbReference>
<protein>
    <submittedName>
        <fullName evidence="2">N-acetyltransferase GCN5</fullName>
    </submittedName>
</protein>
<dbReference type="GO" id="GO:0005737">
    <property type="term" value="C:cytoplasm"/>
    <property type="evidence" value="ECO:0007669"/>
    <property type="project" value="TreeGrafter"/>
</dbReference>
<sequence length="292" mass="33044">MVRLSIVGSAFLLPSTVRNGAADQWPPRPLLAFFSNHFSGAGLHAVLGLFGHVRPCFAERQTRLENTPMQTDLKNWTARPRPARQVLEGRTVRLEPLDPAHHGDGLYAVSSVVDAGERFRWLAEYPPESRQAFTAWLEKAATSADPFFYAVIDRETGQVGGRQALMRIDPANGVIEAGSIYWGPGISRTVRATEALYLFARHIFDDLGYRRFEWKCNNANLPSRRAAERFGFTYEGVFRQHMVVKGESRDTAWFSILDSEWPAVKSAFDAWLDPANFDKEGRQKKRLEAFRV</sequence>
<keyword evidence="2" id="KW-0808">Transferase</keyword>
<dbReference type="Pfam" id="PF13302">
    <property type="entry name" value="Acetyltransf_3"/>
    <property type="match status" value="1"/>
</dbReference>
<evidence type="ECO:0000313" key="2">
    <source>
        <dbReference type="EMBL" id="EIM74656.1"/>
    </source>
</evidence>
<dbReference type="GO" id="GO:1990189">
    <property type="term" value="F:protein N-terminal-serine acetyltransferase activity"/>
    <property type="evidence" value="ECO:0007669"/>
    <property type="project" value="TreeGrafter"/>
</dbReference>
<organism evidence="2 3">
    <name type="scientific">Nitratireductor aquibiodomus RA22</name>
    <dbReference type="NCBI Taxonomy" id="1189611"/>
    <lineage>
        <taxon>Bacteria</taxon>
        <taxon>Pseudomonadati</taxon>
        <taxon>Pseudomonadota</taxon>
        <taxon>Alphaproteobacteria</taxon>
        <taxon>Hyphomicrobiales</taxon>
        <taxon>Phyllobacteriaceae</taxon>
        <taxon>Nitratireductor</taxon>
    </lineage>
</organism>
<feature type="domain" description="N-acetyltransferase" evidence="1">
    <location>
        <begin position="92"/>
        <end position="250"/>
    </location>
</feature>
<dbReference type="PANTHER" id="PTHR43441">
    <property type="entry name" value="RIBOSOMAL-PROTEIN-SERINE ACETYLTRANSFERASE"/>
    <property type="match status" value="1"/>
</dbReference>
<dbReference type="EMBL" id="AJXZ01000026">
    <property type="protein sequence ID" value="EIM74656.1"/>
    <property type="molecule type" value="Genomic_DNA"/>
</dbReference>
<dbReference type="AlphaFoldDB" id="I5BYK4"/>
<dbReference type="InterPro" id="IPR000182">
    <property type="entry name" value="GNAT_dom"/>
</dbReference>
<proteinExistence type="predicted"/>
<gene>
    <name evidence="2" type="ORF">A33O_10803</name>
</gene>
<dbReference type="Proteomes" id="UP000004622">
    <property type="component" value="Unassembled WGS sequence"/>
</dbReference>
<reference evidence="2 3" key="1">
    <citation type="journal article" date="2012" name="J. Bacteriol.">
        <title>Genome Sequence of Nitratireductor aquibiodomus Strain RA22.</title>
        <authorList>
            <person name="Singh A."/>
            <person name="Jangir P.K."/>
            <person name="Kumari C."/>
            <person name="Sharma R."/>
        </authorList>
    </citation>
    <scope>NUCLEOTIDE SEQUENCE [LARGE SCALE GENOMIC DNA]</scope>
    <source>
        <strain evidence="2 3">RA22</strain>
    </source>
</reference>
<dbReference type="InterPro" id="IPR016181">
    <property type="entry name" value="Acyl_CoA_acyltransferase"/>
</dbReference>
<dbReference type="GO" id="GO:0008999">
    <property type="term" value="F:protein-N-terminal-alanine acetyltransferase activity"/>
    <property type="evidence" value="ECO:0007669"/>
    <property type="project" value="TreeGrafter"/>
</dbReference>
<evidence type="ECO:0000259" key="1">
    <source>
        <dbReference type="PROSITE" id="PS51186"/>
    </source>
</evidence>